<evidence type="ECO:0000256" key="5">
    <source>
        <dbReference type="ARBA" id="ARBA00022722"/>
    </source>
</evidence>
<dbReference type="CDD" id="cd00303">
    <property type="entry name" value="retropepsin_like"/>
    <property type="match status" value="1"/>
</dbReference>
<dbReference type="PROSITE" id="PS50878">
    <property type="entry name" value="RT_POL"/>
    <property type="match status" value="1"/>
</dbReference>
<keyword evidence="4" id="KW-0548">Nucleotidyltransferase</keyword>
<dbReference type="AlphaFoldDB" id="A0A8H7QEW5"/>
<feature type="domain" description="Reverse transcriptase" evidence="10">
    <location>
        <begin position="668"/>
        <end position="864"/>
    </location>
</feature>
<dbReference type="PANTHER" id="PTHR37984:SF5">
    <property type="entry name" value="PROTEIN NYNRIN-LIKE"/>
    <property type="match status" value="1"/>
</dbReference>
<comment type="caution">
    <text evidence="11">The sequence shown here is derived from an EMBL/GenBank/DDBJ whole genome shotgun (WGS) entry which is preliminary data.</text>
</comment>
<evidence type="ECO:0000313" key="11">
    <source>
        <dbReference type="EMBL" id="KAG2190855.1"/>
    </source>
</evidence>
<dbReference type="Gene3D" id="3.30.70.270">
    <property type="match status" value="2"/>
</dbReference>
<dbReference type="Proteomes" id="UP000603453">
    <property type="component" value="Unassembled WGS sequence"/>
</dbReference>
<feature type="non-terminal residue" evidence="11">
    <location>
        <position position="1102"/>
    </location>
</feature>
<dbReference type="InterPro" id="IPR021109">
    <property type="entry name" value="Peptidase_aspartic_dom_sf"/>
</dbReference>
<organism evidence="11 12">
    <name type="scientific">Mucor saturninus</name>
    <dbReference type="NCBI Taxonomy" id="64648"/>
    <lineage>
        <taxon>Eukaryota</taxon>
        <taxon>Fungi</taxon>
        <taxon>Fungi incertae sedis</taxon>
        <taxon>Mucoromycota</taxon>
        <taxon>Mucoromycotina</taxon>
        <taxon>Mucoromycetes</taxon>
        <taxon>Mucorales</taxon>
        <taxon>Mucorineae</taxon>
        <taxon>Mucoraceae</taxon>
        <taxon>Mucor</taxon>
    </lineage>
</organism>
<keyword evidence="12" id="KW-1185">Reference proteome</keyword>
<dbReference type="PANTHER" id="PTHR37984">
    <property type="entry name" value="PROTEIN CBG26694"/>
    <property type="match status" value="1"/>
</dbReference>
<evidence type="ECO:0000256" key="8">
    <source>
        <dbReference type="ARBA" id="ARBA00022918"/>
    </source>
</evidence>
<dbReference type="FunFam" id="3.30.70.270:FF:000020">
    <property type="entry name" value="Transposon Tf2-6 polyprotein-like Protein"/>
    <property type="match status" value="1"/>
</dbReference>
<accession>A0A8H7QEW5</accession>
<dbReference type="CDD" id="cd01647">
    <property type="entry name" value="RT_LTR"/>
    <property type="match status" value="1"/>
</dbReference>
<keyword evidence="7" id="KW-0378">Hydrolase</keyword>
<dbReference type="GO" id="GO:0003964">
    <property type="term" value="F:RNA-directed DNA polymerase activity"/>
    <property type="evidence" value="ECO:0007669"/>
    <property type="project" value="UniProtKB-KW"/>
</dbReference>
<feature type="region of interest" description="Disordered" evidence="9">
    <location>
        <begin position="563"/>
        <end position="587"/>
    </location>
</feature>
<evidence type="ECO:0000259" key="10">
    <source>
        <dbReference type="PROSITE" id="PS50878"/>
    </source>
</evidence>
<evidence type="ECO:0000256" key="9">
    <source>
        <dbReference type="SAM" id="MobiDB-lite"/>
    </source>
</evidence>
<dbReference type="FunFam" id="3.10.10.10:FF:000007">
    <property type="entry name" value="Retrovirus-related Pol polyprotein from transposon 17.6-like Protein"/>
    <property type="match status" value="1"/>
</dbReference>
<dbReference type="GO" id="GO:0006508">
    <property type="term" value="P:proteolysis"/>
    <property type="evidence" value="ECO:0007669"/>
    <property type="project" value="UniProtKB-KW"/>
</dbReference>
<evidence type="ECO:0000256" key="3">
    <source>
        <dbReference type="ARBA" id="ARBA00022679"/>
    </source>
</evidence>
<dbReference type="EC" id="2.7.7.49" evidence="1"/>
<keyword evidence="5" id="KW-0540">Nuclease</keyword>
<dbReference type="InterPro" id="IPR000477">
    <property type="entry name" value="RT_dom"/>
</dbReference>
<evidence type="ECO:0000256" key="1">
    <source>
        <dbReference type="ARBA" id="ARBA00012493"/>
    </source>
</evidence>
<proteinExistence type="predicted"/>
<keyword evidence="3" id="KW-0808">Transferase</keyword>
<dbReference type="Pfam" id="PF13650">
    <property type="entry name" value="Asp_protease_2"/>
    <property type="match status" value="1"/>
</dbReference>
<evidence type="ECO:0000313" key="12">
    <source>
        <dbReference type="Proteomes" id="UP000603453"/>
    </source>
</evidence>
<dbReference type="InterPro" id="IPR043128">
    <property type="entry name" value="Rev_trsase/Diguanyl_cyclase"/>
</dbReference>
<dbReference type="EMBL" id="JAEPRD010000539">
    <property type="protein sequence ID" value="KAG2190855.1"/>
    <property type="molecule type" value="Genomic_DNA"/>
</dbReference>
<name>A0A8H7QEW5_9FUNG</name>
<dbReference type="Pfam" id="PF17917">
    <property type="entry name" value="RT_RNaseH"/>
    <property type="match status" value="1"/>
</dbReference>
<protein>
    <recommendedName>
        <fullName evidence="1">RNA-directed DNA polymerase</fullName>
        <ecNumber evidence="1">2.7.7.49</ecNumber>
    </recommendedName>
</protein>
<keyword evidence="6" id="KW-0255">Endonuclease</keyword>
<dbReference type="GO" id="GO:0008233">
    <property type="term" value="F:peptidase activity"/>
    <property type="evidence" value="ECO:0007669"/>
    <property type="project" value="UniProtKB-KW"/>
</dbReference>
<sequence>MSKSIPAAASAPKTSEVIIEALREIMANNRLTALNITRIIFNFDPQQMSIHLWLRFFEQKAERLGLPDELKMQVVTDYLPNNIASWLFTSSTLTTWERVKLGLNATFGVNPVAAKALCKKKLQQLKQGKTPSKQFKTTFEAILQELPDEVSFGTDQLRIMYLKAMAPHLRTGILGRITATDSWDKVANAAIACEGIFGDDTSLLVSTYQGGIASTFHTAPSVPQHEGPTPMEIDAFTPRIQQGPKHGPQPDNMRRWARPGVPICGYCNIEGHLTKGCFKKPQSSSGSGAGRQQIHALLTCSSCNGHAPAPNTVEPTVTAEPQYYYVPSTSDPVHQETIHSLTYMSQPVTYRGPKLSCTIQGETVNALMDTGATISAIQASLVEKLGLTIDTSKSVAFTTANNQSTSSVGTVNVQGRLGEIPINITCHVVRNLAHLVIIGYKDMRALKAIIDTDADSVTFPRGSHERIIDSGSPCGIVACIKLPGHHHAYIDITGAPNVLAFISTPGSIVGEKLLSVAAGVVQFDSSGVATVKLANLNTSTVNVNKGQHIAFIEYLPSSPKLSPFSNSNRTNSRIHTLSTSKSPTVTNGSAMPQDFTASIGNNLQASEVNALKDLLGEFSDCFEKTASTVTPLVQHTINTGTHRPIAQPPHRASAAENETIGGLIDEMLQQGIVRPSNSPWSSAVVLVTKSDGSPRFCVDYRRINAISTRDVYPLPRIDDTLHNLGNAKYFSTLDLTASYWQIELDDESKAKSAFVCRKGLYEFVRMPFGLCNAPATMQRLMDSVLVLPLTNTSKTSKTVLSRLRSASLTANLKKCKFGSNKISFLGYIVSSDGLHTDPEKIRAVADFPVPTSIETLRSFLGLAGYYRSFISQFSVKSAPLNQLLKKEVPWSWSLEHQTAYDVLKQSLLAAPVLRFPDFGRPFELHTDGACSAGLGVMLCQRDPRNNKTYAVAFASRSLTPAEKNYDVSSVEAPAIVWGIRKFAHYLASTKFKVITDHQALQVLNKTTSVDIRGRLARWALTLQQHQFEVIYRPAKLNTSPDALSRYPVVSIAQDFVCSLFTADIVAAQLDDPFCQDIRNSRPLRAPYSEESGVLVLHGEQKS</sequence>
<dbReference type="Gene3D" id="3.10.10.10">
    <property type="entry name" value="HIV Type 1 Reverse Transcriptase, subunit A, domain 1"/>
    <property type="match status" value="1"/>
</dbReference>
<dbReference type="SUPFAM" id="SSF50630">
    <property type="entry name" value="Acid proteases"/>
    <property type="match status" value="1"/>
</dbReference>
<evidence type="ECO:0000256" key="2">
    <source>
        <dbReference type="ARBA" id="ARBA00022670"/>
    </source>
</evidence>
<dbReference type="Gene3D" id="2.40.70.10">
    <property type="entry name" value="Acid Proteases"/>
    <property type="match status" value="1"/>
</dbReference>
<dbReference type="OrthoDB" id="2216358at2759"/>
<dbReference type="InterPro" id="IPR043502">
    <property type="entry name" value="DNA/RNA_pol_sf"/>
</dbReference>
<dbReference type="GO" id="GO:0004519">
    <property type="term" value="F:endonuclease activity"/>
    <property type="evidence" value="ECO:0007669"/>
    <property type="project" value="UniProtKB-KW"/>
</dbReference>
<dbReference type="SUPFAM" id="SSF56672">
    <property type="entry name" value="DNA/RNA polymerases"/>
    <property type="match status" value="1"/>
</dbReference>
<dbReference type="InterPro" id="IPR050951">
    <property type="entry name" value="Retrovirus_Pol_polyprotein"/>
</dbReference>
<evidence type="ECO:0000256" key="4">
    <source>
        <dbReference type="ARBA" id="ARBA00022695"/>
    </source>
</evidence>
<reference evidence="11" key="1">
    <citation type="submission" date="2020-12" db="EMBL/GenBank/DDBJ databases">
        <title>Metabolic potential, ecology and presence of endohyphal bacteria is reflected in genomic diversity of Mucoromycotina.</title>
        <authorList>
            <person name="Muszewska A."/>
            <person name="Okrasinska A."/>
            <person name="Steczkiewicz K."/>
            <person name="Drgas O."/>
            <person name="Orlowska M."/>
            <person name="Perlinska-Lenart U."/>
            <person name="Aleksandrzak-Piekarczyk T."/>
            <person name="Szatraj K."/>
            <person name="Zielenkiewicz U."/>
            <person name="Pilsyk S."/>
            <person name="Malc E."/>
            <person name="Mieczkowski P."/>
            <person name="Kruszewska J.S."/>
            <person name="Biernat P."/>
            <person name="Pawlowska J."/>
        </authorList>
    </citation>
    <scope>NUCLEOTIDE SEQUENCE</scope>
    <source>
        <strain evidence="11">WA0000017839</strain>
    </source>
</reference>
<dbReference type="InterPro" id="IPR041373">
    <property type="entry name" value="RT_RNaseH"/>
</dbReference>
<evidence type="ECO:0000256" key="7">
    <source>
        <dbReference type="ARBA" id="ARBA00022801"/>
    </source>
</evidence>
<evidence type="ECO:0000256" key="6">
    <source>
        <dbReference type="ARBA" id="ARBA00022759"/>
    </source>
</evidence>
<keyword evidence="2" id="KW-0645">Protease</keyword>
<dbReference type="CDD" id="cd09274">
    <property type="entry name" value="RNase_HI_RT_Ty3"/>
    <property type="match status" value="1"/>
</dbReference>
<keyword evidence="8" id="KW-0695">RNA-directed DNA polymerase</keyword>
<gene>
    <name evidence="11" type="ORF">INT47_006713</name>
</gene>
<dbReference type="Pfam" id="PF00078">
    <property type="entry name" value="RVT_1"/>
    <property type="match status" value="1"/>
</dbReference>